<evidence type="ECO:0000313" key="2">
    <source>
        <dbReference type="EMBL" id="GAA0154342.1"/>
    </source>
</evidence>
<proteinExistence type="predicted"/>
<sequence length="106" mass="11929">MSESSKAPSAHNNQCEKCQKEPVVPTAVPAAESNPTTQRFQKELEDIKEMIKELMPTAAPRREYTYQQTSGAFIAKFGSGIQAQDERALMDIEQEPIESLKSYQKH</sequence>
<protein>
    <submittedName>
        <fullName evidence="2">Uncharacterized protein</fullName>
    </submittedName>
</protein>
<feature type="region of interest" description="Disordered" evidence="1">
    <location>
        <begin position="1"/>
        <end position="21"/>
    </location>
</feature>
<evidence type="ECO:0000313" key="3">
    <source>
        <dbReference type="Proteomes" id="UP001454036"/>
    </source>
</evidence>
<organism evidence="2 3">
    <name type="scientific">Lithospermum erythrorhizon</name>
    <name type="common">Purple gromwell</name>
    <name type="synonym">Lithospermum officinale var. erythrorhizon</name>
    <dbReference type="NCBI Taxonomy" id="34254"/>
    <lineage>
        <taxon>Eukaryota</taxon>
        <taxon>Viridiplantae</taxon>
        <taxon>Streptophyta</taxon>
        <taxon>Embryophyta</taxon>
        <taxon>Tracheophyta</taxon>
        <taxon>Spermatophyta</taxon>
        <taxon>Magnoliopsida</taxon>
        <taxon>eudicotyledons</taxon>
        <taxon>Gunneridae</taxon>
        <taxon>Pentapetalae</taxon>
        <taxon>asterids</taxon>
        <taxon>lamiids</taxon>
        <taxon>Boraginales</taxon>
        <taxon>Boraginaceae</taxon>
        <taxon>Boraginoideae</taxon>
        <taxon>Lithospermeae</taxon>
        <taxon>Lithospermum</taxon>
    </lineage>
</organism>
<dbReference type="Proteomes" id="UP001454036">
    <property type="component" value="Unassembled WGS sequence"/>
</dbReference>
<dbReference type="EMBL" id="BAABME010018588">
    <property type="protein sequence ID" value="GAA0154342.1"/>
    <property type="molecule type" value="Genomic_DNA"/>
</dbReference>
<keyword evidence="3" id="KW-1185">Reference proteome</keyword>
<feature type="compositionally biased region" description="Polar residues" evidence="1">
    <location>
        <begin position="1"/>
        <end position="16"/>
    </location>
</feature>
<name>A0AAV3PRE8_LITER</name>
<reference evidence="2 3" key="1">
    <citation type="submission" date="2024-01" db="EMBL/GenBank/DDBJ databases">
        <title>The complete chloroplast genome sequence of Lithospermum erythrorhizon: insights into the phylogenetic relationship among Boraginaceae species and the maternal lineages of purple gromwells.</title>
        <authorList>
            <person name="Okada T."/>
            <person name="Watanabe K."/>
        </authorList>
    </citation>
    <scope>NUCLEOTIDE SEQUENCE [LARGE SCALE GENOMIC DNA]</scope>
</reference>
<dbReference type="AlphaFoldDB" id="A0AAV3PRE8"/>
<evidence type="ECO:0000256" key="1">
    <source>
        <dbReference type="SAM" id="MobiDB-lite"/>
    </source>
</evidence>
<gene>
    <name evidence="2" type="ORF">LIER_37857</name>
</gene>
<accession>A0AAV3PRE8</accession>
<comment type="caution">
    <text evidence="2">The sequence shown here is derived from an EMBL/GenBank/DDBJ whole genome shotgun (WGS) entry which is preliminary data.</text>
</comment>